<evidence type="ECO:0000313" key="2">
    <source>
        <dbReference type="EMBL" id="TGE05586.1"/>
    </source>
</evidence>
<evidence type="ECO:0000256" key="1">
    <source>
        <dbReference type="SAM" id="MobiDB-lite"/>
    </source>
</evidence>
<dbReference type="EMBL" id="SRLA01000004">
    <property type="protein sequence ID" value="TGE05586.1"/>
    <property type="molecule type" value="Genomic_DNA"/>
</dbReference>
<evidence type="ECO:0000313" key="3">
    <source>
        <dbReference type="Proteomes" id="UP000298337"/>
    </source>
</evidence>
<feature type="region of interest" description="Disordered" evidence="1">
    <location>
        <begin position="1"/>
        <end position="51"/>
    </location>
</feature>
<reference evidence="2 3" key="1">
    <citation type="submission" date="2019-04" db="EMBL/GenBank/DDBJ databases">
        <authorList>
            <person name="Feng G."/>
            <person name="Zhang J."/>
            <person name="Zhu H."/>
        </authorList>
    </citation>
    <scope>NUCLEOTIDE SEQUENCE [LARGE SCALE GENOMIC DNA]</scope>
    <source>
        <strain evidence="2 3">92R-1</strain>
    </source>
</reference>
<feature type="compositionally biased region" description="Basic and acidic residues" evidence="1">
    <location>
        <begin position="31"/>
        <end position="42"/>
    </location>
</feature>
<name>A0A4Z0P5D4_9BACT</name>
<sequence>MGPLKGAQNSLTTNPRTQEATTTPAQGPASQEDRQNTGKKPDPTPARLRPQFQVGTFEGFNGKRFVAHGLTEEQAQGLKAAAQALGVREV</sequence>
<dbReference type="Proteomes" id="UP000298337">
    <property type="component" value="Unassembled WGS sequence"/>
</dbReference>
<gene>
    <name evidence="2" type="ORF">EU556_20000</name>
</gene>
<feature type="compositionally biased region" description="Polar residues" evidence="1">
    <location>
        <begin position="7"/>
        <end position="29"/>
    </location>
</feature>
<proteinExistence type="predicted"/>
<comment type="caution">
    <text evidence="2">The sequence shown here is derived from an EMBL/GenBank/DDBJ whole genome shotgun (WGS) entry which is preliminary data.</text>
</comment>
<dbReference type="AlphaFoldDB" id="A0A4Z0P5D4"/>
<dbReference type="RefSeq" id="WP_135435899.1">
    <property type="nucleotide sequence ID" value="NZ_SRLA01000004.1"/>
</dbReference>
<accession>A0A4Z0P5D4</accession>
<organism evidence="2 3">
    <name type="scientific">Hymenobacter fodinae</name>
    <dbReference type="NCBI Taxonomy" id="2510796"/>
    <lineage>
        <taxon>Bacteria</taxon>
        <taxon>Pseudomonadati</taxon>
        <taxon>Bacteroidota</taxon>
        <taxon>Cytophagia</taxon>
        <taxon>Cytophagales</taxon>
        <taxon>Hymenobacteraceae</taxon>
        <taxon>Hymenobacter</taxon>
    </lineage>
</organism>
<protein>
    <submittedName>
        <fullName evidence="2">Uncharacterized protein</fullName>
    </submittedName>
</protein>
<keyword evidence="3" id="KW-1185">Reference proteome</keyword>